<dbReference type="InParanoid" id="A0A194YHY3"/>
<proteinExistence type="predicted"/>
<protein>
    <submittedName>
        <fullName evidence="1">Uncharacterized protein</fullName>
    </submittedName>
</protein>
<keyword evidence="2" id="KW-1185">Reference proteome</keyword>
<gene>
    <name evidence="1" type="ORF">SORBI_3010G080000</name>
</gene>
<name>A0A194YHY3_SORBI</name>
<evidence type="ECO:0000313" key="2">
    <source>
        <dbReference type="Proteomes" id="UP000000768"/>
    </source>
</evidence>
<organism evidence="1 2">
    <name type="scientific">Sorghum bicolor</name>
    <name type="common">Sorghum</name>
    <name type="synonym">Sorghum vulgare</name>
    <dbReference type="NCBI Taxonomy" id="4558"/>
    <lineage>
        <taxon>Eukaryota</taxon>
        <taxon>Viridiplantae</taxon>
        <taxon>Streptophyta</taxon>
        <taxon>Embryophyta</taxon>
        <taxon>Tracheophyta</taxon>
        <taxon>Spermatophyta</taxon>
        <taxon>Magnoliopsida</taxon>
        <taxon>Liliopsida</taxon>
        <taxon>Poales</taxon>
        <taxon>Poaceae</taxon>
        <taxon>PACMAD clade</taxon>
        <taxon>Panicoideae</taxon>
        <taxon>Andropogonodae</taxon>
        <taxon>Andropogoneae</taxon>
        <taxon>Sorghinae</taxon>
        <taxon>Sorghum</taxon>
    </lineage>
</organism>
<accession>A0A194YHY3</accession>
<dbReference type="EMBL" id="CM000769">
    <property type="protein sequence ID" value="KXG19577.1"/>
    <property type="molecule type" value="Genomic_DNA"/>
</dbReference>
<reference evidence="1 2" key="1">
    <citation type="journal article" date="2009" name="Nature">
        <title>The Sorghum bicolor genome and the diversification of grasses.</title>
        <authorList>
            <person name="Paterson A.H."/>
            <person name="Bowers J.E."/>
            <person name="Bruggmann R."/>
            <person name="Dubchak I."/>
            <person name="Grimwood J."/>
            <person name="Gundlach H."/>
            <person name="Haberer G."/>
            <person name="Hellsten U."/>
            <person name="Mitros T."/>
            <person name="Poliakov A."/>
            <person name="Schmutz J."/>
            <person name="Spannagl M."/>
            <person name="Tang H."/>
            <person name="Wang X."/>
            <person name="Wicker T."/>
            <person name="Bharti A.K."/>
            <person name="Chapman J."/>
            <person name="Feltus F.A."/>
            <person name="Gowik U."/>
            <person name="Grigoriev I.V."/>
            <person name="Lyons E."/>
            <person name="Maher C.A."/>
            <person name="Martis M."/>
            <person name="Narechania A."/>
            <person name="Otillar R.P."/>
            <person name="Penning B.W."/>
            <person name="Salamov A.A."/>
            <person name="Wang Y."/>
            <person name="Zhang L."/>
            <person name="Carpita N.C."/>
            <person name="Freeling M."/>
            <person name="Gingle A.R."/>
            <person name="Hash C.T."/>
            <person name="Keller B."/>
            <person name="Klein P."/>
            <person name="Kresovich S."/>
            <person name="McCann M.C."/>
            <person name="Ming R."/>
            <person name="Peterson D.G."/>
            <person name="Mehboob-ur-Rahman"/>
            <person name="Ware D."/>
            <person name="Westhoff P."/>
            <person name="Mayer K.F."/>
            <person name="Messing J."/>
            <person name="Rokhsar D.S."/>
        </authorList>
    </citation>
    <scope>NUCLEOTIDE SEQUENCE [LARGE SCALE GENOMIC DNA]</scope>
    <source>
        <strain evidence="2">cv. BTx623</strain>
    </source>
</reference>
<reference evidence="2" key="2">
    <citation type="journal article" date="2018" name="Plant J.">
        <title>The Sorghum bicolor reference genome: improved assembly, gene annotations, a transcriptome atlas, and signatures of genome organization.</title>
        <authorList>
            <person name="McCormick R.F."/>
            <person name="Truong S.K."/>
            <person name="Sreedasyam A."/>
            <person name="Jenkins J."/>
            <person name="Shu S."/>
            <person name="Sims D."/>
            <person name="Kennedy M."/>
            <person name="Amirebrahimi M."/>
            <person name="Weers B.D."/>
            <person name="McKinley B."/>
            <person name="Mattison A."/>
            <person name="Morishige D.T."/>
            <person name="Grimwood J."/>
            <person name="Schmutz J."/>
            <person name="Mullet J.E."/>
        </authorList>
    </citation>
    <scope>NUCLEOTIDE SEQUENCE [LARGE SCALE GENOMIC DNA]</scope>
    <source>
        <strain evidence="2">cv. BTx623</strain>
    </source>
</reference>
<dbReference type="Gramene" id="KXG19577">
    <property type="protein sequence ID" value="KXG19577"/>
    <property type="gene ID" value="SORBI_3010G080000"/>
</dbReference>
<dbReference type="Proteomes" id="UP000000768">
    <property type="component" value="Chromosome 10"/>
</dbReference>
<sequence>MSWSCNSLAILPASLCQDIGDFFPSSLGVSMLLVLTPNPADFDAEMLSSGCREGERKGSLLFMGSTLTVSTCSRIMIRSFHLFWHLFIILK</sequence>
<dbReference type="AlphaFoldDB" id="A0A194YHY3"/>
<evidence type="ECO:0000313" key="1">
    <source>
        <dbReference type="EMBL" id="KXG19577.1"/>
    </source>
</evidence>